<comment type="caution">
    <text evidence="2">The sequence shown here is derived from an EMBL/GenBank/DDBJ whole genome shotgun (WGS) entry which is preliminary data.</text>
</comment>
<dbReference type="HOGENOM" id="CLU_2633915_0_0_5"/>
<dbReference type="STRING" id="314271.RB2654_14990"/>
<keyword evidence="3" id="KW-1185">Reference proteome</keyword>
<evidence type="ECO:0000313" key="2">
    <source>
        <dbReference type="EMBL" id="EAQ12602.1"/>
    </source>
</evidence>
<sequence>MRPRLSDRNAVRRGLRARGCRGRAGSDRPPATLRHRHADARERAPVQAGRADRKARGGRRRRACGSVGGTPAGDAWA</sequence>
<proteinExistence type="predicted"/>
<feature type="compositionally biased region" description="Basic residues" evidence="1">
    <location>
        <begin position="11"/>
        <end position="21"/>
    </location>
</feature>
<reference evidence="2 3" key="1">
    <citation type="journal article" date="2010" name="J. Bacteriol.">
        <title>Genome sequences of Pelagibaca bermudensis HTCC2601T and Maritimibacter alkaliphilus HTCC2654T, the type strains of two marine Roseobacter genera.</title>
        <authorList>
            <person name="Thrash J.C."/>
            <person name="Cho J.C."/>
            <person name="Ferriera S."/>
            <person name="Johnson J."/>
            <person name="Vergin K.L."/>
            <person name="Giovannoni S.J."/>
        </authorList>
    </citation>
    <scope>NUCLEOTIDE SEQUENCE [LARGE SCALE GENOMIC DNA]</scope>
    <source>
        <strain evidence="2 3">HTCC2654</strain>
    </source>
</reference>
<dbReference type="EMBL" id="AAMT01000008">
    <property type="protein sequence ID" value="EAQ12602.1"/>
    <property type="molecule type" value="Genomic_DNA"/>
</dbReference>
<evidence type="ECO:0000313" key="3">
    <source>
        <dbReference type="Proteomes" id="UP000002931"/>
    </source>
</evidence>
<dbReference type="Proteomes" id="UP000002931">
    <property type="component" value="Unassembled WGS sequence"/>
</dbReference>
<accession>A3VH47</accession>
<feature type="compositionally biased region" description="Basic and acidic residues" evidence="1">
    <location>
        <begin position="1"/>
        <end position="10"/>
    </location>
</feature>
<gene>
    <name evidence="2" type="ORF">RB2654_14990</name>
</gene>
<feature type="compositionally biased region" description="Basic and acidic residues" evidence="1">
    <location>
        <begin position="39"/>
        <end position="55"/>
    </location>
</feature>
<evidence type="ECO:0000256" key="1">
    <source>
        <dbReference type="SAM" id="MobiDB-lite"/>
    </source>
</evidence>
<organism evidence="2 3">
    <name type="scientific">Maritimibacter alkaliphilus HTCC2654</name>
    <dbReference type="NCBI Taxonomy" id="314271"/>
    <lineage>
        <taxon>Bacteria</taxon>
        <taxon>Pseudomonadati</taxon>
        <taxon>Pseudomonadota</taxon>
        <taxon>Alphaproteobacteria</taxon>
        <taxon>Rhodobacterales</taxon>
        <taxon>Roseobacteraceae</taxon>
        <taxon>Maritimibacter</taxon>
    </lineage>
</organism>
<dbReference type="AlphaFoldDB" id="A3VH47"/>
<name>A3VH47_9RHOB</name>
<feature type="region of interest" description="Disordered" evidence="1">
    <location>
        <begin position="1"/>
        <end position="77"/>
    </location>
</feature>
<protein>
    <submittedName>
        <fullName evidence="2">Uncharacterized protein</fullName>
    </submittedName>
</protein>